<organism evidence="1">
    <name type="scientific">Siphoviridae sp. ct0uL16</name>
    <dbReference type="NCBI Taxonomy" id="2825299"/>
    <lineage>
        <taxon>Viruses</taxon>
        <taxon>Duplodnaviria</taxon>
        <taxon>Heunggongvirae</taxon>
        <taxon>Uroviricota</taxon>
        <taxon>Caudoviricetes</taxon>
    </lineage>
</organism>
<name>A0A8S5Q6W5_9CAUD</name>
<reference evidence="1" key="1">
    <citation type="journal article" date="2021" name="Proc. Natl. Acad. Sci. U.S.A.">
        <title>A Catalog of Tens of Thousands of Viruses from Human Metagenomes Reveals Hidden Associations with Chronic Diseases.</title>
        <authorList>
            <person name="Tisza M.J."/>
            <person name="Buck C.B."/>
        </authorList>
    </citation>
    <scope>NUCLEOTIDE SEQUENCE</scope>
    <source>
        <strain evidence="1">Ct0uL16</strain>
    </source>
</reference>
<proteinExistence type="predicted"/>
<accession>A0A8S5Q6W5</accession>
<protein>
    <submittedName>
        <fullName evidence="1">Uncharacterized protein</fullName>
    </submittedName>
</protein>
<sequence length="196" mass="22670">MPSKNAWENELSKGLQRLIIRYGEETTAIVTFKCDSKTVLIELPVKNVLHALQHNERFYSLSNIFELETELSCAHIESVSYNNKFVFFRRFAPTPEEVVAMYKLYNNIAEVARRLSISQQKCKRILMAKGKYPNPYLEQFTPLLEQGKSIEEISKILEISRSAVFSYLPYKKQSYCTNQSANALKILKCRKNKNGS</sequence>
<dbReference type="EMBL" id="BK015578">
    <property type="protein sequence ID" value="DAE14260.1"/>
    <property type="molecule type" value="Genomic_DNA"/>
</dbReference>
<evidence type="ECO:0000313" key="1">
    <source>
        <dbReference type="EMBL" id="DAE14260.1"/>
    </source>
</evidence>